<dbReference type="PANTHER" id="PTHR12835">
    <property type="entry name" value="BIOTIN PROTEIN LIGASE"/>
    <property type="match status" value="1"/>
</dbReference>
<dbReference type="PANTHER" id="PTHR12835:SF5">
    <property type="entry name" value="BIOTIN--PROTEIN LIGASE"/>
    <property type="match status" value="1"/>
</dbReference>
<protein>
    <submittedName>
        <fullName evidence="3">Biotin-[acetyl-CoA-carboxylase] ligase</fullName>
    </submittedName>
</protein>
<accession>A0A1Z5J1J4</accession>
<evidence type="ECO:0000313" key="3">
    <source>
        <dbReference type="EMBL" id="GAX07776.1"/>
    </source>
</evidence>
<dbReference type="InterPro" id="IPR004143">
    <property type="entry name" value="BPL_LPL_catalytic"/>
</dbReference>
<reference evidence="3 4" key="1">
    <citation type="submission" date="2015-11" db="EMBL/GenBank/DDBJ databases">
        <title>Draft genome sequences of new species of the genus Lactobacillus isolated from orchardgrass silage.</title>
        <authorList>
            <person name="Tohno M."/>
            <person name="Tanizawa Y."/>
            <person name="Arita M."/>
        </authorList>
    </citation>
    <scope>NUCLEOTIDE SEQUENCE [LARGE SCALE GENOMIC DNA]</scope>
    <source>
        <strain evidence="3 4">IWT5</strain>
    </source>
</reference>
<keyword evidence="4" id="KW-1185">Reference proteome</keyword>
<dbReference type="GO" id="GO:0004077">
    <property type="term" value="F:biotin--[biotin carboxyl-carrier protein] ligase activity"/>
    <property type="evidence" value="ECO:0007669"/>
    <property type="project" value="InterPro"/>
</dbReference>
<dbReference type="PROSITE" id="PS51733">
    <property type="entry name" value="BPL_LPL_CATALYTIC"/>
    <property type="match status" value="1"/>
</dbReference>
<sequence>MNDGDIENKLRDRTKTKISLLHVDSIGSTNQYAKTLAQQETIQNPCLIWADQQTAGVGKRARRFYSSAGGLYFSLVLPSLTVEPEKTGLFTTSLAMAIVKASKKCFNLSVQVKWVNDIYLNNRKVAGILVEQGANQSVIIGVGINLYQPNFPQELETIAGNLLIQPPTPFDRTNFLIELASNLYYSSTTYTNSKFIGEYKRLLILMNKRIQMQIGHSSVTGKVIDVDALGQLVIVDEATAKKRIIRAGEVTKILL</sequence>
<dbReference type="InterPro" id="IPR045864">
    <property type="entry name" value="aa-tRNA-synth_II/BPL/LPL"/>
</dbReference>
<dbReference type="GO" id="GO:0005737">
    <property type="term" value="C:cytoplasm"/>
    <property type="evidence" value="ECO:0007669"/>
    <property type="project" value="TreeGrafter"/>
</dbReference>
<dbReference type="AlphaFoldDB" id="A0A1Z5J1J4"/>
<dbReference type="CDD" id="cd16442">
    <property type="entry name" value="BPL"/>
    <property type="match status" value="1"/>
</dbReference>
<proteinExistence type="predicted"/>
<evidence type="ECO:0000313" key="4">
    <source>
        <dbReference type="Proteomes" id="UP000223370"/>
    </source>
</evidence>
<dbReference type="NCBIfam" id="TIGR00121">
    <property type="entry name" value="birA_ligase"/>
    <property type="match status" value="1"/>
</dbReference>
<gene>
    <name evidence="3" type="primary">birA</name>
    <name evidence="3" type="ORF">IWT5_00927</name>
</gene>
<dbReference type="GO" id="GO:0009249">
    <property type="term" value="P:protein lipoylation"/>
    <property type="evidence" value="ECO:0007669"/>
    <property type="project" value="UniProtKB-ARBA"/>
</dbReference>
<keyword evidence="1 3" id="KW-0436">Ligase</keyword>
<dbReference type="InterPro" id="IPR004408">
    <property type="entry name" value="Biotin_CoA_COase_ligase"/>
</dbReference>
<dbReference type="RefSeq" id="WP_098824139.1">
    <property type="nucleotide sequence ID" value="NZ_BCMJ01000003.1"/>
</dbReference>
<evidence type="ECO:0000259" key="2">
    <source>
        <dbReference type="PROSITE" id="PS51733"/>
    </source>
</evidence>
<dbReference type="GO" id="GO:0016740">
    <property type="term" value="F:transferase activity"/>
    <property type="evidence" value="ECO:0007669"/>
    <property type="project" value="UniProtKB-ARBA"/>
</dbReference>
<organism evidence="3 4">
    <name type="scientific">Secundilactobacillus silagincola</name>
    <dbReference type="NCBI Taxonomy" id="1714681"/>
    <lineage>
        <taxon>Bacteria</taxon>
        <taxon>Bacillati</taxon>
        <taxon>Bacillota</taxon>
        <taxon>Bacilli</taxon>
        <taxon>Lactobacillales</taxon>
        <taxon>Lactobacillaceae</taxon>
        <taxon>Secundilactobacillus</taxon>
    </lineage>
</organism>
<dbReference type="EMBL" id="BCMJ01000003">
    <property type="protein sequence ID" value="GAX07776.1"/>
    <property type="molecule type" value="Genomic_DNA"/>
</dbReference>
<dbReference type="Proteomes" id="UP000223370">
    <property type="component" value="Unassembled WGS sequence"/>
</dbReference>
<comment type="caution">
    <text evidence="3">The sequence shown here is derived from an EMBL/GenBank/DDBJ whole genome shotgun (WGS) entry which is preliminary data.</text>
</comment>
<evidence type="ECO:0000256" key="1">
    <source>
        <dbReference type="ARBA" id="ARBA00022598"/>
    </source>
</evidence>
<name>A0A1Z5J1J4_9LACO</name>
<dbReference type="OrthoDB" id="9807064at2"/>
<dbReference type="Gene3D" id="3.30.930.10">
    <property type="entry name" value="Bira Bifunctional Protein, Domain 2"/>
    <property type="match status" value="1"/>
</dbReference>
<dbReference type="Pfam" id="PF03099">
    <property type="entry name" value="BPL_LplA_LipB"/>
    <property type="match status" value="1"/>
</dbReference>
<feature type="domain" description="BPL/LPL catalytic" evidence="2">
    <location>
        <begin position="4"/>
        <end position="191"/>
    </location>
</feature>
<dbReference type="SUPFAM" id="SSF55681">
    <property type="entry name" value="Class II aaRS and biotin synthetases"/>
    <property type="match status" value="1"/>
</dbReference>